<organism evidence="1">
    <name type="scientific">Cacopsylla melanoneura</name>
    <dbReference type="NCBI Taxonomy" id="428564"/>
    <lineage>
        <taxon>Eukaryota</taxon>
        <taxon>Metazoa</taxon>
        <taxon>Ecdysozoa</taxon>
        <taxon>Arthropoda</taxon>
        <taxon>Hexapoda</taxon>
        <taxon>Insecta</taxon>
        <taxon>Pterygota</taxon>
        <taxon>Neoptera</taxon>
        <taxon>Paraneoptera</taxon>
        <taxon>Hemiptera</taxon>
        <taxon>Sternorrhyncha</taxon>
        <taxon>Psylloidea</taxon>
        <taxon>Psyllidae</taxon>
        <taxon>Psyllinae</taxon>
        <taxon>Cacopsylla</taxon>
    </lineage>
</organism>
<reference evidence="1" key="1">
    <citation type="submission" date="2021-05" db="EMBL/GenBank/DDBJ databases">
        <authorList>
            <person name="Alioto T."/>
            <person name="Alioto T."/>
            <person name="Gomez Garrido J."/>
        </authorList>
    </citation>
    <scope>NUCLEOTIDE SEQUENCE</scope>
</reference>
<dbReference type="AlphaFoldDB" id="A0A8D8YS43"/>
<protein>
    <submittedName>
        <fullName evidence="1">Uncharacterized protein</fullName>
    </submittedName>
</protein>
<evidence type="ECO:0000313" key="1">
    <source>
        <dbReference type="EMBL" id="CAG6733908.1"/>
    </source>
</evidence>
<dbReference type="EMBL" id="HBUF01391110">
    <property type="protein sequence ID" value="CAG6733908.1"/>
    <property type="molecule type" value="Transcribed_RNA"/>
</dbReference>
<dbReference type="EMBL" id="HBUF01391108">
    <property type="protein sequence ID" value="CAG6733902.1"/>
    <property type="molecule type" value="Transcribed_RNA"/>
</dbReference>
<sequence length="136" mass="15551">MKIHQRNTITSFVRPIRREVLHKSRVTRSGRGRTFPFTGTRLGSPLDSLMTPYRVEVEFLLRRNRLGCYPIFKDVSVAGVVFAFPMVLSGVSDVVFRVSDVVLRVSDVVFGGRRRLFREGFDGGRCDGWFDFLASF</sequence>
<name>A0A8D8YS43_9HEMI</name>
<proteinExistence type="predicted"/>
<accession>A0A8D8YS43</accession>
<dbReference type="EMBL" id="HBUF01391109">
    <property type="protein sequence ID" value="CAG6733905.1"/>
    <property type="molecule type" value="Transcribed_RNA"/>
</dbReference>
<dbReference type="EMBL" id="HBUF01391111">
    <property type="protein sequence ID" value="CAG6733911.1"/>
    <property type="molecule type" value="Transcribed_RNA"/>
</dbReference>